<organism evidence="4 5">
    <name type="scientific">Chrysemys picta bellii</name>
    <name type="common">Western painted turtle</name>
    <name type="synonym">Emys bellii</name>
    <dbReference type="NCBI Taxonomy" id="8478"/>
    <lineage>
        <taxon>Eukaryota</taxon>
        <taxon>Metazoa</taxon>
        <taxon>Chordata</taxon>
        <taxon>Craniata</taxon>
        <taxon>Vertebrata</taxon>
        <taxon>Euteleostomi</taxon>
        <taxon>Archelosauria</taxon>
        <taxon>Testudinata</taxon>
        <taxon>Testudines</taxon>
        <taxon>Cryptodira</taxon>
        <taxon>Durocryptodira</taxon>
        <taxon>Testudinoidea</taxon>
        <taxon>Emydidae</taxon>
        <taxon>Chrysemys</taxon>
    </lineage>
</organism>
<dbReference type="AlphaFoldDB" id="A0A8C3FIC4"/>
<dbReference type="GO" id="GO:0015630">
    <property type="term" value="C:microtubule cytoskeleton"/>
    <property type="evidence" value="ECO:0007669"/>
    <property type="project" value="TreeGrafter"/>
</dbReference>
<dbReference type="GO" id="GO:0000226">
    <property type="term" value="P:microtubule cytoskeleton organization"/>
    <property type="evidence" value="ECO:0007669"/>
    <property type="project" value="TreeGrafter"/>
</dbReference>
<evidence type="ECO:0000256" key="3">
    <source>
        <dbReference type="SAM" id="MobiDB-lite"/>
    </source>
</evidence>
<accession>A0A8C3FIC4</accession>
<evidence type="ECO:0000256" key="2">
    <source>
        <dbReference type="ARBA" id="ARBA00023054"/>
    </source>
</evidence>
<reference evidence="4" key="1">
    <citation type="submission" date="2025-08" db="UniProtKB">
        <authorList>
            <consortium name="Ensembl"/>
        </authorList>
    </citation>
    <scope>IDENTIFICATION</scope>
</reference>
<dbReference type="Ensembl" id="ENSCPBT00000011062.1">
    <property type="protein sequence ID" value="ENSCPBP00000009218.1"/>
    <property type="gene ID" value="ENSCPBG00000007124.1"/>
</dbReference>
<sequence>MMRRSLERSQQLEQKQKRWSWGGALTAGSGGRDACDKLSASTMNLPKQMESPISKRLSSSTAAITYSPDRAPASPLKSPYKPSPSRSAERKKAASASTSDAMKGATAAEVTQVGLEHVLIAFLDKVMLL</sequence>
<comment type="similarity">
    <text evidence="1">Belongs to the MAP7 family.</text>
</comment>
<dbReference type="InterPro" id="IPR051483">
    <property type="entry name" value="MAP7_domain-containing"/>
</dbReference>
<feature type="region of interest" description="Disordered" evidence="3">
    <location>
        <begin position="1"/>
        <end position="105"/>
    </location>
</feature>
<dbReference type="Proteomes" id="UP000694380">
    <property type="component" value="Unplaced"/>
</dbReference>
<keyword evidence="2" id="KW-0175">Coiled coil</keyword>
<evidence type="ECO:0000313" key="5">
    <source>
        <dbReference type="Proteomes" id="UP000694380"/>
    </source>
</evidence>
<keyword evidence="5" id="KW-1185">Reference proteome</keyword>
<evidence type="ECO:0000313" key="4">
    <source>
        <dbReference type="Ensembl" id="ENSCPBP00000009218.1"/>
    </source>
</evidence>
<proteinExistence type="inferred from homology"/>
<dbReference type="PANTHER" id="PTHR15073">
    <property type="entry name" value="MICROTUBULE-ASSOCIATED PROTEIN"/>
    <property type="match status" value="1"/>
</dbReference>
<protein>
    <submittedName>
        <fullName evidence="4">Uncharacterized protein</fullName>
    </submittedName>
</protein>
<evidence type="ECO:0000256" key="1">
    <source>
        <dbReference type="ARBA" id="ARBA00007525"/>
    </source>
</evidence>
<dbReference type="PANTHER" id="PTHR15073:SF3">
    <property type="entry name" value="MAP7 DOMAIN-CONTAINING PROTEIN 2"/>
    <property type="match status" value="1"/>
</dbReference>
<feature type="compositionally biased region" description="Low complexity" evidence="3">
    <location>
        <begin position="71"/>
        <end position="86"/>
    </location>
</feature>
<name>A0A8C3FIC4_CHRPI</name>
<reference evidence="4" key="2">
    <citation type="submission" date="2025-09" db="UniProtKB">
        <authorList>
            <consortium name="Ensembl"/>
        </authorList>
    </citation>
    <scope>IDENTIFICATION</scope>
</reference>
<dbReference type="GeneTree" id="ENSGT00950000182941"/>